<evidence type="ECO:0000256" key="2">
    <source>
        <dbReference type="SAM" id="Phobius"/>
    </source>
</evidence>
<evidence type="ECO:0000259" key="3">
    <source>
        <dbReference type="Pfam" id="PF00149"/>
    </source>
</evidence>
<keyword evidence="2" id="KW-0812">Transmembrane</keyword>
<dbReference type="AlphaFoldDB" id="H6Q8M8"/>
<evidence type="ECO:0000256" key="1">
    <source>
        <dbReference type="SAM" id="MobiDB-lite"/>
    </source>
</evidence>
<feature type="domain" description="Calcineurin-like phosphoesterase" evidence="3">
    <location>
        <begin position="110"/>
        <end position="319"/>
    </location>
</feature>
<dbReference type="InterPro" id="IPR029052">
    <property type="entry name" value="Metallo-depent_PP-like"/>
</dbReference>
<feature type="region of interest" description="Disordered" evidence="1">
    <location>
        <begin position="517"/>
        <end position="597"/>
    </location>
</feature>
<dbReference type="eggNOG" id="arCOG01144">
    <property type="taxonomic scope" value="Archaea"/>
</dbReference>
<evidence type="ECO:0000313" key="5">
    <source>
        <dbReference type="Proteomes" id="UP000009062"/>
    </source>
</evidence>
<dbReference type="HOGENOM" id="CLU_441224_0_0_2"/>
<keyword evidence="2" id="KW-0472">Membrane</keyword>
<dbReference type="KEGG" id="pog:Pogu_1083"/>
<dbReference type="EMBL" id="CP003316">
    <property type="protein sequence ID" value="AFA39110.1"/>
    <property type="molecule type" value="Genomic_DNA"/>
</dbReference>
<gene>
    <name evidence="4" type="ordered locus">Pogu_1083</name>
</gene>
<reference evidence="4 5" key="1">
    <citation type="journal article" date="2012" name="Stand. Genomic Sci.">
        <title>Complete genome sequence of Pyrobaculum oguniense.</title>
        <authorList>
            <person name="Bernick D.L."/>
            <person name="Karplus K."/>
            <person name="Lui L.M."/>
            <person name="Coker J.K."/>
            <person name="Murphy J.N."/>
            <person name="Chan P.P."/>
            <person name="Cozen A.E."/>
            <person name="Lowe T.M."/>
        </authorList>
    </citation>
    <scope>NUCLEOTIDE SEQUENCE [LARGE SCALE GENOMIC DNA]</scope>
    <source>
        <strain evidence="4 5">TE7</strain>
    </source>
</reference>
<protein>
    <submittedName>
        <fullName evidence="4">Phosphohydrolase</fullName>
    </submittedName>
</protein>
<sequence>MKKLFSLSILLLVALLSAASIIDPRWGTPAYVTPGGAFNITLDTAVAIKSVALATPGLEKPIEMDFAASGNVITAKVPPGTPLGVYDLVINGGELYEPKAVWVGNVTGPLRIIQFTDVHVGVELDMSSVYRLIHAALIASGGPYDVVFFTGDLADVGGQVWHYTLFTKYAATIPKPVFAVPGNHDHAGDDPLTNYQKFVGRPVWYRVVGPYLIIGLDSGFDGYLRDGQVKFYEEVLRRYPDKVKIVLIHHPPFYLRNSYVVETYRGPQDVDRLNRDPTGRRSYYLVYTSYLQNRPAFEKFLDLTIRYKVALVMAGHVHGGNSTIVINGTYFVTTRTLGGSIDTSHGFRTYVVYPDGRVEVDNEVWTFKNFTVLTWGAKAAQIYAESSLLPPTITIDLPGEFAGLKVFNGTAEIVKAERHPLGKYTRYTLKIAGNRLWFALGDYQPSPTVEVVRILPRSPTLGDVVTVTIRATDPNVGVPFITVNGQRILASYLEEQPVYIYKFKYTAPTTLQAAAPGGKPLTLQIGQPTTTTPPTATPPPTTTTTPQTTTVTTTPPATPTATATTQTATTPTAAPSATAPPAATQPTPAPTAAATVTPAPSYQPSAFPVEVVVLLVIAAVGAAVIATAARKKPASEETKTR</sequence>
<keyword evidence="5" id="KW-1185">Reference proteome</keyword>
<dbReference type="GO" id="GO:0016787">
    <property type="term" value="F:hydrolase activity"/>
    <property type="evidence" value="ECO:0007669"/>
    <property type="project" value="InterPro"/>
</dbReference>
<dbReference type="PANTHER" id="PTHR31302">
    <property type="entry name" value="TRANSMEMBRANE PROTEIN WITH METALLOPHOSPHOESTERASE DOMAIN-RELATED"/>
    <property type="match status" value="1"/>
</dbReference>
<dbReference type="Gene3D" id="3.60.21.10">
    <property type="match status" value="1"/>
</dbReference>
<dbReference type="Proteomes" id="UP000009062">
    <property type="component" value="Chromosome"/>
</dbReference>
<feature type="transmembrane region" description="Helical" evidence="2">
    <location>
        <begin position="611"/>
        <end position="629"/>
    </location>
</feature>
<dbReference type="InterPro" id="IPR051158">
    <property type="entry name" value="Metallophosphoesterase_sf"/>
</dbReference>
<keyword evidence="2" id="KW-1133">Transmembrane helix</keyword>
<name>H6Q8M8_PYROT</name>
<dbReference type="STRING" id="698757.Pogu_1083"/>
<evidence type="ECO:0000313" key="4">
    <source>
        <dbReference type="EMBL" id="AFA39110.1"/>
    </source>
</evidence>
<accession>H6Q8M8</accession>
<dbReference type="InterPro" id="IPR004843">
    <property type="entry name" value="Calcineurin-like_PHP"/>
</dbReference>
<proteinExistence type="predicted"/>
<dbReference type="SUPFAM" id="SSF56300">
    <property type="entry name" value="Metallo-dependent phosphatases"/>
    <property type="match status" value="1"/>
</dbReference>
<organism evidence="4 5">
    <name type="scientific">Pyrobaculum oguniense (strain DSM 13380 / JCM 10595 / TE7)</name>
    <dbReference type="NCBI Taxonomy" id="698757"/>
    <lineage>
        <taxon>Archaea</taxon>
        <taxon>Thermoproteota</taxon>
        <taxon>Thermoprotei</taxon>
        <taxon>Thermoproteales</taxon>
        <taxon>Thermoproteaceae</taxon>
        <taxon>Pyrobaculum</taxon>
    </lineage>
</organism>
<dbReference type="PANTHER" id="PTHR31302:SF28">
    <property type="entry name" value="METALLOPHOSPHOESTERASE, CALCINEURIN SUPERFAMILY"/>
    <property type="match status" value="1"/>
</dbReference>
<dbReference type="Pfam" id="PF00149">
    <property type="entry name" value="Metallophos"/>
    <property type="match status" value="1"/>
</dbReference>
<feature type="compositionally biased region" description="Low complexity" evidence="1">
    <location>
        <begin position="542"/>
        <end position="597"/>
    </location>
</feature>